<dbReference type="Proteomes" id="UP000649259">
    <property type="component" value="Unassembled WGS sequence"/>
</dbReference>
<protein>
    <submittedName>
        <fullName evidence="3">Uncharacterized protein</fullName>
    </submittedName>
</protein>
<sequence>MHLPIRVLRRPAALAASVAAVFATAVAPAAADGSGQVVLRFETPETFVMYNADQGSGAAPNDRFAVPVHVAASKGGEPARNVRVVVDASGLKGVARLAHSDGCPAEGAVYTCAYGTLQNGDGESYTPLSLLGVDGVEPGDSGTVTYTATADNAATITGTTRMTVGGPTLSAPGREKGVSGLAPGQPANLTARLADNTRFATEQGVALQVGTSEGVTLTALHSNCFYTGRAATSAWCTFPTKAAAGAAYRTGAPLVYTVTPPGRPAGEVTYTWSSPPSRPADHPVRGTGPPLTLVRTAGQDFDDRDVRVGITTTVQADYRPVTATVRGRVGDTGGTTAIDFHIRIDRRVPGAKGTIRTYGPYDRTPANDLAVIPLDASPAAPYRRFLGSAWTWTAGVLAVVVLAVTRRRRRRNATTAS</sequence>
<evidence type="ECO:0000313" key="4">
    <source>
        <dbReference type="Proteomes" id="UP000649259"/>
    </source>
</evidence>
<keyword evidence="1" id="KW-0812">Transmembrane</keyword>
<gene>
    <name evidence="3" type="ORF">Saso_03060</name>
</gene>
<accession>A0ABQ3RS23</accession>
<evidence type="ECO:0000313" key="3">
    <source>
        <dbReference type="EMBL" id="GHI58656.1"/>
    </source>
</evidence>
<keyword evidence="1" id="KW-0472">Membrane</keyword>
<feature type="chain" id="PRO_5046065401" evidence="2">
    <location>
        <begin position="32"/>
        <end position="417"/>
    </location>
</feature>
<keyword evidence="4" id="KW-1185">Reference proteome</keyword>
<evidence type="ECO:0000256" key="1">
    <source>
        <dbReference type="SAM" id="Phobius"/>
    </source>
</evidence>
<comment type="caution">
    <text evidence="3">The sequence shown here is derived from an EMBL/GenBank/DDBJ whole genome shotgun (WGS) entry which is preliminary data.</text>
</comment>
<dbReference type="RefSeq" id="WP_229900980.1">
    <property type="nucleotide sequence ID" value="NZ_BMSI01000001.1"/>
</dbReference>
<name>A0ABQ3RS23_9ACTN</name>
<dbReference type="GeneID" id="91468240"/>
<dbReference type="EMBL" id="BNEB01000001">
    <property type="protein sequence ID" value="GHI58656.1"/>
    <property type="molecule type" value="Genomic_DNA"/>
</dbReference>
<keyword evidence="2" id="KW-0732">Signal</keyword>
<organism evidence="3 4">
    <name type="scientific">Streptomyces asoensis</name>
    <dbReference type="NCBI Taxonomy" id="249586"/>
    <lineage>
        <taxon>Bacteria</taxon>
        <taxon>Bacillati</taxon>
        <taxon>Actinomycetota</taxon>
        <taxon>Actinomycetes</taxon>
        <taxon>Kitasatosporales</taxon>
        <taxon>Streptomycetaceae</taxon>
        <taxon>Streptomyces</taxon>
    </lineage>
</organism>
<reference evidence="4" key="1">
    <citation type="submission" date="2023-07" db="EMBL/GenBank/DDBJ databases">
        <title>Whole genome shotgun sequence of Streptomyces cacaoi subsp. asoensis NBRC 13813.</title>
        <authorList>
            <person name="Komaki H."/>
            <person name="Tamura T."/>
        </authorList>
    </citation>
    <scope>NUCLEOTIDE SEQUENCE [LARGE SCALE GENOMIC DNA]</scope>
    <source>
        <strain evidence="4">NBRC 13813</strain>
    </source>
</reference>
<evidence type="ECO:0000256" key="2">
    <source>
        <dbReference type="SAM" id="SignalP"/>
    </source>
</evidence>
<feature type="signal peptide" evidence="2">
    <location>
        <begin position="1"/>
        <end position="31"/>
    </location>
</feature>
<feature type="transmembrane region" description="Helical" evidence="1">
    <location>
        <begin position="385"/>
        <end position="404"/>
    </location>
</feature>
<keyword evidence="1" id="KW-1133">Transmembrane helix</keyword>
<proteinExistence type="predicted"/>